<dbReference type="EMBL" id="AMZH03012180">
    <property type="protein sequence ID" value="RRT51517.1"/>
    <property type="molecule type" value="Genomic_DNA"/>
</dbReference>
<dbReference type="AlphaFoldDB" id="A0A426YIM7"/>
<keyword evidence="1" id="KW-0732">Signal</keyword>
<protein>
    <recommendedName>
        <fullName evidence="5">Calcineurin-like phosphoesterase domain-containing protein</fullName>
    </recommendedName>
</protein>
<dbReference type="InterPro" id="IPR051558">
    <property type="entry name" value="Metallophosphoesterase_PAP"/>
</dbReference>
<gene>
    <name evidence="3" type="ORF">B296_00021945</name>
</gene>
<dbReference type="Proteomes" id="UP000287651">
    <property type="component" value="Unassembled WGS sequence"/>
</dbReference>
<sequence>MGKIGKELNIDFVVSTGDNFYDNGLTGITDGAFEDSFTSIYTAESLQKRWYSGAKLIYLIEWLLLSLSLSLVLGNHDYRGDVLAQLSPVLQGVDSRWLCLRSFVLNAGEDTPQHGLEAV</sequence>
<name>A0A426YIM7_ENSVE</name>
<keyword evidence="2" id="KW-0378">Hydrolase</keyword>
<evidence type="ECO:0000313" key="4">
    <source>
        <dbReference type="Proteomes" id="UP000287651"/>
    </source>
</evidence>
<dbReference type="PANTHER" id="PTHR10161">
    <property type="entry name" value="TARTRATE-RESISTANT ACID PHOSPHATASE TYPE 5"/>
    <property type="match status" value="1"/>
</dbReference>
<dbReference type="Gene3D" id="3.60.21.10">
    <property type="match status" value="1"/>
</dbReference>
<dbReference type="SUPFAM" id="SSF56300">
    <property type="entry name" value="Metallo-dependent phosphatases"/>
    <property type="match status" value="1"/>
</dbReference>
<evidence type="ECO:0000256" key="1">
    <source>
        <dbReference type="ARBA" id="ARBA00022729"/>
    </source>
</evidence>
<evidence type="ECO:0008006" key="5">
    <source>
        <dbReference type="Google" id="ProtNLM"/>
    </source>
</evidence>
<dbReference type="PANTHER" id="PTHR10161:SF14">
    <property type="entry name" value="TARTRATE-RESISTANT ACID PHOSPHATASE TYPE 5"/>
    <property type="match status" value="1"/>
</dbReference>
<evidence type="ECO:0000313" key="3">
    <source>
        <dbReference type="EMBL" id="RRT51517.1"/>
    </source>
</evidence>
<accession>A0A426YIM7</accession>
<organism evidence="3 4">
    <name type="scientific">Ensete ventricosum</name>
    <name type="common">Abyssinian banana</name>
    <name type="synonym">Musa ensete</name>
    <dbReference type="NCBI Taxonomy" id="4639"/>
    <lineage>
        <taxon>Eukaryota</taxon>
        <taxon>Viridiplantae</taxon>
        <taxon>Streptophyta</taxon>
        <taxon>Embryophyta</taxon>
        <taxon>Tracheophyta</taxon>
        <taxon>Spermatophyta</taxon>
        <taxon>Magnoliopsida</taxon>
        <taxon>Liliopsida</taxon>
        <taxon>Zingiberales</taxon>
        <taxon>Musaceae</taxon>
        <taxon>Ensete</taxon>
    </lineage>
</organism>
<evidence type="ECO:0000256" key="2">
    <source>
        <dbReference type="ARBA" id="ARBA00022801"/>
    </source>
</evidence>
<dbReference type="GO" id="GO:0016787">
    <property type="term" value="F:hydrolase activity"/>
    <property type="evidence" value="ECO:0007669"/>
    <property type="project" value="UniProtKB-KW"/>
</dbReference>
<proteinExistence type="predicted"/>
<reference evidence="3 4" key="1">
    <citation type="journal article" date="2014" name="Agronomy (Basel)">
        <title>A Draft Genome Sequence for Ensete ventricosum, the Drought-Tolerant Tree Against Hunger.</title>
        <authorList>
            <person name="Harrison J."/>
            <person name="Moore K.A."/>
            <person name="Paszkiewicz K."/>
            <person name="Jones T."/>
            <person name="Grant M."/>
            <person name="Ambacheew D."/>
            <person name="Muzemil S."/>
            <person name="Studholme D.J."/>
        </authorList>
    </citation>
    <scope>NUCLEOTIDE SEQUENCE [LARGE SCALE GENOMIC DNA]</scope>
</reference>
<comment type="caution">
    <text evidence="3">The sequence shown here is derived from an EMBL/GenBank/DDBJ whole genome shotgun (WGS) entry which is preliminary data.</text>
</comment>
<dbReference type="InterPro" id="IPR029052">
    <property type="entry name" value="Metallo-depent_PP-like"/>
</dbReference>